<dbReference type="GO" id="GO:0008168">
    <property type="term" value="F:methyltransferase activity"/>
    <property type="evidence" value="ECO:0007669"/>
    <property type="project" value="UniProtKB-KW"/>
</dbReference>
<feature type="region of interest" description="Disordered" evidence="5">
    <location>
        <begin position="29"/>
        <end position="108"/>
    </location>
</feature>
<dbReference type="InterPro" id="IPR029063">
    <property type="entry name" value="SAM-dependent_MTases_sf"/>
</dbReference>
<feature type="compositionally biased region" description="Acidic residues" evidence="5">
    <location>
        <begin position="1612"/>
        <end position="1622"/>
    </location>
</feature>
<dbReference type="PANTHER" id="PTHR46098:SF1">
    <property type="entry name" value="TRNA (CYTOSINE(38)-C(5))-METHYLTRANSFERASE"/>
    <property type="match status" value="1"/>
</dbReference>
<proteinExistence type="inferred from homology"/>
<keyword evidence="3 4" id="KW-0949">S-adenosyl-L-methionine</keyword>
<gene>
    <name evidence="6" type="ORF">SCF082_LOCUS9549</name>
</gene>
<feature type="region of interest" description="Disordered" evidence="5">
    <location>
        <begin position="860"/>
        <end position="919"/>
    </location>
</feature>
<dbReference type="Pfam" id="PF00145">
    <property type="entry name" value="DNA_methylase"/>
    <property type="match status" value="1"/>
</dbReference>
<evidence type="ECO:0000313" key="7">
    <source>
        <dbReference type="Proteomes" id="UP001642464"/>
    </source>
</evidence>
<keyword evidence="2 4" id="KW-0808">Transferase</keyword>
<feature type="region of interest" description="Disordered" evidence="5">
    <location>
        <begin position="1603"/>
        <end position="1624"/>
    </location>
</feature>
<feature type="active site" evidence="4">
    <location>
        <position position="464"/>
    </location>
</feature>
<reference evidence="6 7" key="1">
    <citation type="submission" date="2024-02" db="EMBL/GenBank/DDBJ databases">
        <authorList>
            <person name="Chen Y."/>
            <person name="Shah S."/>
            <person name="Dougan E. K."/>
            <person name="Thang M."/>
            <person name="Chan C."/>
        </authorList>
    </citation>
    <scope>NUCLEOTIDE SEQUENCE [LARGE SCALE GENOMIC DNA]</scope>
</reference>
<feature type="compositionally biased region" description="Basic residues" evidence="5">
    <location>
        <begin position="46"/>
        <end position="55"/>
    </location>
</feature>
<dbReference type="InterPro" id="IPR001525">
    <property type="entry name" value="C5_MeTfrase"/>
</dbReference>
<keyword evidence="7" id="KW-1185">Reference proteome</keyword>
<evidence type="ECO:0000256" key="3">
    <source>
        <dbReference type="ARBA" id="ARBA00022691"/>
    </source>
</evidence>
<feature type="compositionally biased region" description="Polar residues" evidence="5">
    <location>
        <begin position="1957"/>
        <end position="1977"/>
    </location>
</feature>
<feature type="region of interest" description="Disordered" evidence="5">
    <location>
        <begin position="712"/>
        <end position="746"/>
    </location>
</feature>
<comment type="caution">
    <text evidence="6">The sequence shown here is derived from an EMBL/GenBank/DDBJ whole genome shotgun (WGS) entry which is preliminary data.</text>
</comment>
<dbReference type="InterPro" id="IPR050750">
    <property type="entry name" value="C5-MTase"/>
</dbReference>
<dbReference type="PANTHER" id="PTHR46098">
    <property type="entry name" value="TRNA (CYTOSINE(38)-C(5))-METHYLTRANSFERASE"/>
    <property type="match status" value="1"/>
</dbReference>
<keyword evidence="1 4" id="KW-0489">Methyltransferase</keyword>
<protein>
    <submittedName>
        <fullName evidence="6">Modification methylase DsaV (M.DsaV) (Cytosine-specific methyltransferase DsaV)</fullName>
    </submittedName>
</protein>
<evidence type="ECO:0000313" key="6">
    <source>
        <dbReference type="EMBL" id="CAK9007660.1"/>
    </source>
</evidence>
<dbReference type="EMBL" id="CAXAMM010005557">
    <property type="protein sequence ID" value="CAK9007660.1"/>
    <property type="molecule type" value="Genomic_DNA"/>
</dbReference>
<feature type="compositionally biased region" description="Acidic residues" evidence="5">
    <location>
        <begin position="724"/>
        <end position="739"/>
    </location>
</feature>
<feature type="compositionally biased region" description="Basic residues" evidence="5">
    <location>
        <begin position="876"/>
        <end position="889"/>
    </location>
</feature>
<feature type="compositionally biased region" description="Basic and acidic residues" evidence="5">
    <location>
        <begin position="2009"/>
        <end position="2022"/>
    </location>
</feature>
<feature type="compositionally biased region" description="Basic and acidic residues" evidence="5">
    <location>
        <begin position="97"/>
        <end position="108"/>
    </location>
</feature>
<evidence type="ECO:0000256" key="2">
    <source>
        <dbReference type="ARBA" id="ARBA00022679"/>
    </source>
</evidence>
<dbReference type="Proteomes" id="UP001642464">
    <property type="component" value="Unassembled WGS sequence"/>
</dbReference>
<dbReference type="PROSITE" id="PS51679">
    <property type="entry name" value="SAM_MT_C5"/>
    <property type="match status" value="1"/>
</dbReference>
<name>A0ABP0IZY6_9DINO</name>
<evidence type="ECO:0000256" key="5">
    <source>
        <dbReference type="SAM" id="MobiDB-lite"/>
    </source>
</evidence>
<accession>A0ABP0IZY6</accession>
<feature type="compositionally biased region" description="Basic and acidic residues" evidence="5">
    <location>
        <begin position="989"/>
        <end position="1012"/>
    </location>
</feature>
<feature type="region of interest" description="Disordered" evidence="5">
    <location>
        <begin position="1039"/>
        <end position="1070"/>
    </location>
</feature>
<dbReference type="SUPFAM" id="SSF53335">
    <property type="entry name" value="S-adenosyl-L-methionine-dependent methyltransferases"/>
    <property type="match status" value="1"/>
</dbReference>
<feature type="region of interest" description="Disordered" evidence="5">
    <location>
        <begin position="1954"/>
        <end position="2037"/>
    </location>
</feature>
<comment type="similarity">
    <text evidence="4">Belongs to the class I-like SAM-binding methyltransferase superfamily. C5-methyltransferase family.</text>
</comment>
<organism evidence="6 7">
    <name type="scientific">Durusdinium trenchii</name>
    <dbReference type="NCBI Taxonomy" id="1381693"/>
    <lineage>
        <taxon>Eukaryota</taxon>
        <taxon>Sar</taxon>
        <taxon>Alveolata</taxon>
        <taxon>Dinophyceae</taxon>
        <taxon>Suessiales</taxon>
        <taxon>Symbiodiniaceae</taxon>
        <taxon>Durusdinium</taxon>
    </lineage>
</organism>
<feature type="region of interest" description="Disordered" evidence="5">
    <location>
        <begin position="975"/>
        <end position="1012"/>
    </location>
</feature>
<evidence type="ECO:0000256" key="4">
    <source>
        <dbReference type="PROSITE-ProRule" id="PRU01016"/>
    </source>
</evidence>
<evidence type="ECO:0000256" key="1">
    <source>
        <dbReference type="ARBA" id="ARBA00022603"/>
    </source>
</evidence>
<dbReference type="GO" id="GO:0032259">
    <property type="term" value="P:methylation"/>
    <property type="evidence" value="ECO:0007669"/>
    <property type="project" value="UniProtKB-KW"/>
</dbReference>
<feature type="compositionally biased region" description="Basic and acidic residues" evidence="5">
    <location>
        <begin position="895"/>
        <end position="906"/>
    </location>
</feature>
<dbReference type="Gene3D" id="3.40.50.150">
    <property type="entry name" value="Vaccinia Virus protein VP39"/>
    <property type="match status" value="1"/>
</dbReference>
<sequence>MGDDAQGMKSDEDTLITEAQKLYVGLLRSGKARASAKTRRLDAGSKRKLRPLPGKKKTEAQWHRRRRAAVARATRDDAELVTPPRRAPVELPQSLQKETDRQRTQAGKRKAEAFLDGYLLDEEITDSVRQVARDQLRGNNASDAKRRKAWTTYEETRIMANEMQTRQWALRDLPTNVWLDKTEPGLHPAWQAMLRQECRDSVSFCSDLRQGQLFVVKDFGSVHRKVRLMAALRGGTILSGSVLEGRSGAKVTYNSGLMLPVAVFTSNDFKTQEPGMTMILRDACSHGWQAVAVEGLRGRGRRPSLHLKASSERVQGVRGVLLLTGNEFVTWLTGKCVNKTLTARVQDVPNDAQREMVNDINNLSSSWRRRLGLHPAPSDEGMIRLVSDCAGYGSDLIALRLLGLQKRVQVVMISEVAKDKRILHSSVATACGWSDGHGKSVSDIMTRNDLTAPRADLYVAGYPCPSFSRLGKRQGARDQRGFVTLKGLKYIAASRPRALILEQVSELQQAKHKRVWEFIQKILTRLNYAFVWKVLSPKHFAVPQSRPRTYVVAVARESLRTRELTLPAERPHCSDLHHFLDKTVVGSEKLDLPVYEEKLGSQMWERGWVLDVGSSPSFQHPLKNLCPCLTKTRLQQGGYYVTRLRRRLLVEEAGRLPSVPQQVLKQMVQAANDANLRQRAVDAALGDGMSVAVLMSALGVALDGLQRQVAEMVDPPGRPGQVVDESDDDEYSYESEPEPASDAPAGVRLAEAPTPAPAESGGDPDLLLVVVVVLAGGTSHLPEVWPAETLATALPARLALNQVTGGPGRLPAERLLMMALQTLRSQRCAWHQAWALYAQNPTWDWGKCKKEGQRESDRLWNEEYGGSKGKADTQHKARGKTKDKKKNKRALSPVLDREEDPRDKKPPPPGPTGGGDSDDKVRVLAALWERTVQHAHETADPYHLACCYYMADGTLPWKDAMAKAAREVRRQWKAEKAAAKTAATADQTTLRETEDNGEKKGRPPRQDIDNPKAEAKYSLQLAKALANESRKSAALAVATNASEASGGTAPRAKAKAKAEPRPSPSAVEGPNQGYYSELQACEQAILAEFPGLELESPLPLHSAADFVDAAAAGVQDPFDAGKARVALSLHGVYRCSVSLWSLNTKASPTPDIPMSMRRVRDMASYFYGEDGSKPAFMTGKQIEVMACDANSVAASRLQMVSPEELAHSMIIGCSNALKSKSWPTVKATWKAVMLSVPCSFILMLPSNLWMEAFNRRQNVLQLHESMARTAVQTTLELMSMKSVVQAMGPSYQKLKDADLAAELTKLGCKSVVGGRKSKDDEDSGAITANLLTIAQQVAKSVLTNPACVASLMQLEQEFGTRSPFHRMASLGVIAKKPSSSAMREWCLNCVVDGMLFESLSPSDVSKGADIPRFSFRPIPDDDYPVDACGSHRLRAGPAGRIACGRDMQVASPAGLLVWFAAMQPSTTWSLHRLLGVRSNCNSSSTLVFSITCVGVSNSITTQVMQHFFEVLLPQSGMLEDRQLLKEKLSSHKAYRQFSGDGDVTWMSRLAKSAHDIVYSRKYDNQLRTAGKSGSVPEQFMEYTELKEAWDKITALLSDEAAERKALAGQAPEMEDSVADDPESVQSLRKGPNAFVLHSDKYWLAVANQTVRTYVSLAPEPKTQEAVVRHIQQGPLKDISAGVLVLLDYNLLGESMGPGATEGLRRKYNPSEDVLRKLLHGAMLALGGQKKEDEQCTLPPEGIIVFLHLGDRSAKEARHLFRLRTARADAAIDAEEKEICIGFNDESMRARKKLSRGNYSVKASMLVYSNNTLIPGTIPEKQYPHHGGWNSSDLMALVKAIPPADLWYAARRELGEEIIGADRTVKPTDSFVAKAGPADPDAAESIFSAQCLPCEFYSDIVKAFSGKAVLDLSIGQGQAALSCLQNRICYVGFGLTEKHCEALEKRLTQKVLEEMKQESSTFYRPELVTTNEGQTGTDTGKGPKRPGGNDGKPEPKKPKGGPKPKPQNQKPEKPEKDSNKGEEAKEDDDDRRSDSLPW</sequence>